<proteinExistence type="predicted"/>
<feature type="compositionally biased region" description="Basic and acidic residues" evidence="1">
    <location>
        <begin position="150"/>
        <end position="168"/>
    </location>
</feature>
<accession>A0ABU1ZHV0</accession>
<evidence type="ECO:0000313" key="3">
    <source>
        <dbReference type="Proteomes" id="UP001268089"/>
    </source>
</evidence>
<dbReference type="Proteomes" id="UP001268089">
    <property type="component" value="Unassembled WGS sequence"/>
</dbReference>
<sequence>MSISPFFQHLRSAYEAEIDDLASDSEGTHVLPKKLAERRKELGFLLSMLELSPEMVAVVFHQAFRFKSPATWNDLLSHESEELPEWDSLSDAIEISPWARPLAEQVLKQPAGPWFMCVAAALEYMYARPDSRPAAANDGDDEEEEDRESEDGGHDGLDEDEREARVSEEEGAAWMVEQGFDHKD</sequence>
<feature type="compositionally biased region" description="Acidic residues" evidence="1">
    <location>
        <begin position="138"/>
        <end position="149"/>
    </location>
</feature>
<dbReference type="RefSeq" id="WP_310338952.1">
    <property type="nucleotide sequence ID" value="NZ_JAVDXO010000001.1"/>
</dbReference>
<keyword evidence="3" id="KW-1185">Reference proteome</keyword>
<gene>
    <name evidence="2" type="ORF">J2X15_000380</name>
</gene>
<name>A0ABU1ZHV0_9BURK</name>
<evidence type="ECO:0000313" key="2">
    <source>
        <dbReference type="EMBL" id="MDR7305114.1"/>
    </source>
</evidence>
<organism evidence="2 3">
    <name type="scientific">Rhodoferax saidenbachensis</name>
    <dbReference type="NCBI Taxonomy" id="1484693"/>
    <lineage>
        <taxon>Bacteria</taxon>
        <taxon>Pseudomonadati</taxon>
        <taxon>Pseudomonadota</taxon>
        <taxon>Betaproteobacteria</taxon>
        <taxon>Burkholderiales</taxon>
        <taxon>Comamonadaceae</taxon>
        <taxon>Rhodoferax</taxon>
    </lineage>
</organism>
<comment type="caution">
    <text evidence="2">The sequence shown here is derived from an EMBL/GenBank/DDBJ whole genome shotgun (WGS) entry which is preliminary data.</text>
</comment>
<evidence type="ECO:0000256" key="1">
    <source>
        <dbReference type="SAM" id="MobiDB-lite"/>
    </source>
</evidence>
<dbReference type="EMBL" id="JAVDXO010000001">
    <property type="protein sequence ID" value="MDR7305114.1"/>
    <property type="molecule type" value="Genomic_DNA"/>
</dbReference>
<reference evidence="2 3" key="1">
    <citation type="submission" date="2023-07" db="EMBL/GenBank/DDBJ databases">
        <title>Sorghum-associated microbial communities from plants grown in Nebraska, USA.</title>
        <authorList>
            <person name="Schachtman D."/>
        </authorList>
    </citation>
    <scope>NUCLEOTIDE SEQUENCE [LARGE SCALE GENOMIC DNA]</scope>
    <source>
        <strain evidence="2 3">BE308</strain>
    </source>
</reference>
<protein>
    <submittedName>
        <fullName evidence="2">Uncharacterized protein</fullName>
    </submittedName>
</protein>
<feature type="region of interest" description="Disordered" evidence="1">
    <location>
        <begin position="131"/>
        <end position="184"/>
    </location>
</feature>